<evidence type="ECO:0000313" key="2">
    <source>
        <dbReference type="Proteomes" id="UP001140949"/>
    </source>
</evidence>
<accession>A0AAX6HX16</accession>
<proteinExistence type="predicted"/>
<dbReference type="EMBL" id="JANAVB010006390">
    <property type="protein sequence ID" value="KAJ6845261.1"/>
    <property type="molecule type" value="Genomic_DNA"/>
</dbReference>
<gene>
    <name evidence="1" type="ORF">M6B38_288545</name>
</gene>
<dbReference type="AlphaFoldDB" id="A0AAX6HX16"/>
<name>A0AAX6HX16_IRIPA</name>
<dbReference type="Proteomes" id="UP001140949">
    <property type="component" value="Unassembled WGS sequence"/>
</dbReference>
<comment type="caution">
    <text evidence="1">The sequence shown here is derived from an EMBL/GenBank/DDBJ whole genome shotgun (WGS) entry which is preliminary data.</text>
</comment>
<protein>
    <submittedName>
        <fullName evidence="1">Uncharacterized protein</fullName>
    </submittedName>
</protein>
<sequence>MSGVVRVQTWWCLVQENVGVGVLHGHVKEFKLLVVYYSKFWFCKIGWVLYNFAKFLYCWFPA</sequence>
<organism evidence="1 2">
    <name type="scientific">Iris pallida</name>
    <name type="common">Sweet iris</name>
    <dbReference type="NCBI Taxonomy" id="29817"/>
    <lineage>
        <taxon>Eukaryota</taxon>
        <taxon>Viridiplantae</taxon>
        <taxon>Streptophyta</taxon>
        <taxon>Embryophyta</taxon>
        <taxon>Tracheophyta</taxon>
        <taxon>Spermatophyta</taxon>
        <taxon>Magnoliopsida</taxon>
        <taxon>Liliopsida</taxon>
        <taxon>Asparagales</taxon>
        <taxon>Iridaceae</taxon>
        <taxon>Iridoideae</taxon>
        <taxon>Irideae</taxon>
        <taxon>Iris</taxon>
    </lineage>
</organism>
<keyword evidence="2" id="KW-1185">Reference proteome</keyword>
<reference evidence="1" key="1">
    <citation type="journal article" date="2023" name="GigaByte">
        <title>Genome assembly of the bearded iris, Iris pallida Lam.</title>
        <authorList>
            <person name="Bruccoleri R.E."/>
            <person name="Oakeley E.J."/>
            <person name="Faust A.M.E."/>
            <person name="Altorfer M."/>
            <person name="Dessus-Babus S."/>
            <person name="Burckhardt D."/>
            <person name="Oertli M."/>
            <person name="Naumann U."/>
            <person name="Petersen F."/>
            <person name="Wong J."/>
        </authorList>
    </citation>
    <scope>NUCLEOTIDE SEQUENCE</scope>
    <source>
        <strain evidence="1">GSM-AAB239-AS_SAM_17_03QT</strain>
    </source>
</reference>
<evidence type="ECO:0000313" key="1">
    <source>
        <dbReference type="EMBL" id="KAJ6845261.1"/>
    </source>
</evidence>
<reference evidence="1" key="2">
    <citation type="submission" date="2023-04" db="EMBL/GenBank/DDBJ databases">
        <authorList>
            <person name="Bruccoleri R.E."/>
            <person name="Oakeley E.J."/>
            <person name="Faust A.-M."/>
            <person name="Dessus-Babus S."/>
            <person name="Altorfer M."/>
            <person name="Burckhardt D."/>
            <person name="Oertli M."/>
            <person name="Naumann U."/>
            <person name="Petersen F."/>
            <person name="Wong J."/>
        </authorList>
    </citation>
    <scope>NUCLEOTIDE SEQUENCE</scope>
    <source>
        <strain evidence="1">GSM-AAB239-AS_SAM_17_03QT</strain>
        <tissue evidence="1">Leaf</tissue>
    </source>
</reference>